<proteinExistence type="predicted"/>
<keyword evidence="3" id="KW-1185">Reference proteome</keyword>
<evidence type="ECO:0000256" key="1">
    <source>
        <dbReference type="SAM" id="MobiDB-lite"/>
    </source>
</evidence>
<dbReference type="RefSeq" id="WP_238232855.1">
    <property type="nucleotide sequence ID" value="NZ_BPRA01000028.1"/>
</dbReference>
<reference evidence="2" key="2">
    <citation type="submission" date="2021-08" db="EMBL/GenBank/DDBJ databases">
        <authorList>
            <person name="Tani A."/>
            <person name="Ola A."/>
            <person name="Ogura Y."/>
            <person name="Katsura K."/>
            <person name="Hayashi T."/>
        </authorList>
    </citation>
    <scope>NUCLEOTIDE SEQUENCE</scope>
    <source>
        <strain evidence="2">DSM 23674</strain>
    </source>
</reference>
<gene>
    <name evidence="2" type="ORF">EKPJFOCH_4258</name>
</gene>
<feature type="compositionally biased region" description="Polar residues" evidence="1">
    <location>
        <begin position="1"/>
        <end position="12"/>
    </location>
</feature>
<comment type="caution">
    <text evidence="2">The sequence shown here is derived from an EMBL/GenBank/DDBJ whole genome shotgun (WGS) entry which is preliminary data.</text>
</comment>
<dbReference type="EMBL" id="BPRA01000028">
    <property type="protein sequence ID" value="GJE57740.1"/>
    <property type="molecule type" value="Genomic_DNA"/>
</dbReference>
<reference evidence="2" key="1">
    <citation type="journal article" date="2021" name="Front. Microbiol.">
        <title>Comprehensive Comparative Genomics and Phenotyping of Methylobacterium Species.</title>
        <authorList>
            <person name="Alessa O."/>
            <person name="Ogura Y."/>
            <person name="Fujitani Y."/>
            <person name="Takami H."/>
            <person name="Hayashi T."/>
            <person name="Sahin N."/>
            <person name="Tani A."/>
        </authorList>
    </citation>
    <scope>NUCLEOTIDE SEQUENCE</scope>
    <source>
        <strain evidence="2">DSM 23674</strain>
    </source>
</reference>
<name>A0ABQ4TVW2_9HYPH</name>
<protein>
    <submittedName>
        <fullName evidence="2">Uncharacterized protein</fullName>
    </submittedName>
</protein>
<evidence type="ECO:0000313" key="2">
    <source>
        <dbReference type="EMBL" id="GJE57740.1"/>
    </source>
</evidence>
<sequence>MTQATKPITRKSQGAARPATGKSSRTGAPLPRARRAEPHKETGAFGRPIRATVAARTDLRRWLTDGTVHRVDGLMMATQLLAAAVQEARAFLDPTSLTMALAAIGTVPETVTGEKLVGRVESILMGVSECELRG</sequence>
<feature type="region of interest" description="Disordered" evidence="1">
    <location>
        <begin position="1"/>
        <end position="46"/>
    </location>
</feature>
<dbReference type="Proteomes" id="UP001055101">
    <property type="component" value="Unassembled WGS sequence"/>
</dbReference>
<accession>A0ABQ4TVW2</accession>
<organism evidence="2 3">
    <name type="scientific">Methylobacterium thuringiense</name>
    <dbReference type="NCBI Taxonomy" id="1003091"/>
    <lineage>
        <taxon>Bacteria</taxon>
        <taxon>Pseudomonadati</taxon>
        <taxon>Pseudomonadota</taxon>
        <taxon>Alphaproteobacteria</taxon>
        <taxon>Hyphomicrobiales</taxon>
        <taxon>Methylobacteriaceae</taxon>
        <taxon>Methylobacterium</taxon>
    </lineage>
</organism>
<evidence type="ECO:0000313" key="3">
    <source>
        <dbReference type="Proteomes" id="UP001055101"/>
    </source>
</evidence>